<reference evidence="2 3" key="1">
    <citation type="journal article" date="2018" name="IMA Fungus">
        <title>IMA Genome-F 9: Draft genome sequence of Annulohypoxylon stygium, Aspergillus mulundensis, Berkeleyomyces basicola (syn. Thielaviopsis basicola), Ceratocystis smalleyi, two Cercospora beticola strains, Coleophoma cylindrospora, Fusarium fracticaudum, Phialophora cf. hyalina, and Morchella septimelata.</title>
        <authorList>
            <person name="Wingfield B.D."/>
            <person name="Bills G.F."/>
            <person name="Dong Y."/>
            <person name="Huang W."/>
            <person name="Nel W.J."/>
            <person name="Swalarsk-Parry B.S."/>
            <person name="Vaghefi N."/>
            <person name="Wilken P.M."/>
            <person name="An Z."/>
            <person name="de Beer Z.W."/>
            <person name="De Vos L."/>
            <person name="Chen L."/>
            <person name="Duong T.A."/>
            <person name="Gao Y."/>
            <person name="Hammerbacher A."/>
            <person name="Kikkert J.R."/>
            <person name="Li Y."/>
            <person name="Li H."/>
            <person name="Li K."/>
            <person name="Li Q."/>
            <person name="Liu X."/>
            <person name="Ma X."/>
            <person name="Naidoo K."/>
            <person name="Pethybridge S.J."/>
            <person name="Sun J."/>
            <person name="Steenkamp E.T."/>
            <person name="van der Nest M.A."/>
            <person name="van Wyk S."/>
            <person name="Wingfield M.J."/>
            <person name="Xiong C."/>
            <person name="Yue Q."/>
            <person name="Zhang X."/>
        </authorList>
    </citation>
    <scope>NUCLEOTIDE SEQUENCE [LARGE SCALE GENOMIC DNA]</scope>
    <source>
        <strain evidence="2 3">BP 5553</strain>
    </source>
</reference>
<gene>
    <name evidence="2" type="ORF">BP5553_01013</name>
</gene>
<evidence type="ECO:0000256" key="1">
    <source>
        <dbReference type="SAM" id="MobiDB-lite"/>
    </source>
</evidence>
<accession>A0A370TZS7</accession>
<feature type="region of interest" description="Disordered" evidence="1">
    <location>
        <begin position="274"/>
        <end position="303"/>
    </location>
</feature>
<dbReference type="AlphaFoldDB" id="A0A370TZS7"/>
<evidence type="ECO:0000313" key="3">
    <source>
        <dbReference type="Proteomes" id="UP000254866"/>
    </source>
</evidence>
<evidence type="ECO:0000313" key="2">
    <source>
        <dbReference type="EMBL" id="RDL41034.1"/>
    </source>
</evidence>
<feature type="compositionally biased region" description="Pro residues" evidence="1">
    <location>
        <begin position="275"/>
        <end position="288"/>
    </location>
</feature>
<name>A0A370TZS7_9HELO</name>
<proteinExistence type="predicted"/>
<dbReference type="RefSeq" id="XP_031873690.1">
    <property type="nucleotide sequence ID" value="XM_032009636.1"/>
</dbReference>
<organism evidence="2 3">
    <name type="scientific">Venustampulla echinocandica</name>
    <dbReference type="NCBI Taxonomy" id="2656787"/>
    <lineage>
        <taxon>Eukaryota</taxon>
        <taxon>Fungi</taxon>
        <taxon>Dikarya</taxon>
        <taxon>Ascomycota</taxon>
        <taxon>Pezizomycotina</taxon>
        <taxon>Leotiomycetes</taxon>
        <taxon>Helotiales</taxon>
        <taxon>Pleuroascaceae</taxon>
        <taxon>Venustampulla</taxon>
    </lineage>
</organism>
<dbReference type="EMBL" id="NPIC01000001">
    <property type="protein sequence ID" value="RDL41034.1"/>
    <property type="molecule type" value="Genomic_DNA"/>
</dbReference>
<feature type="compositionally biased region" description="Polar residues" evidence="1">
    <location>
        <begin position="138"/>
        <end position="156"/>
    </location>
</feature>
<comment type="caution">
    <text evidence="2">The sequence shown here is derived from an EMBL/GenBank/DDBJ whole genome shotgun (WGS) entry which is preliminary data.</text>
</comment>
<dbReference type="GeneID" id="43593862"/>
<feature type="compositionally biased region" description="Polar residues" evidence="1">
    <location>
        <begin position="34"/>
        <end position="49"/>
    </location>
</feature>
<feature type="compositionally biased region" description="Basic and acidic residues" evidence="1">
    <location>
        <begin position="1"/>
        <end position="14"/>
    </location>
</feature>
<protein>
    <submittedName>
        <fullName evidence="2">Uncharacterized protein</fullName>
    </submittedName>
</protein>
<keyword evidence="3" id="KW-1185">Reference proteome</keyword>
<feature type="compositionally biased region" description="Polar residues" evidence="1">
    <location>
        <begin position="84"/>
        <end position="102"/>
    </location>
</feature>
<dbReference type="Proteomes" id="UP000254866">
    <property type="component" value="Unassembled WGS sequence"/>
</dbReference>
<feature type="region of interest" description="Disordered" evidence="1">
    <location>
        <begin position="83"/>
        <end position="169"/>
    </location>
</feature>
<feature type="region of interest" description="Disordered" evidence="1">
    <location>
        <begin position="1"/>
        <end position="63"/>
    </location>
</feature>
<feature type="region of interest" description="Disordered" evidence="1">
    <location>
        <begin position="181"/>
        <end position="234"/>
    </location>
</feature>
<sequence>MFADTRKPTPERSAKRPRRNTLDITGNGHYDGAESSSTKETTNPRCQGSRSKESFVSIPHGAPRRCSVINDTARHLQSRALKSCDNQDTVLGSPEISRSIQKGSPKLDSPQPSYDGLPIIRGSWRQGGLTREPVSLYLNPQPSGQDPRTATPSTPQKKPAPHPPGNSQRFTQYNLAMLPAAPPRQDLRKFDTPSGRAKRQLEQLQSSYDSPPPLHTSSSPLPRTKVPYPPQAPQIKWPPAERYYRQFSNHCLPSPQPQHVISPGRLDPNIVPLPVEAPQPQPQGPNPLGPLAAQQDERHKRQLEQKMRLRQEFPKSDARSALPIQASRLSQAYLRLMTEKGYKRDS</sequence>